<feature type="chain" id="PRO_5015073592" evidence="5">
    <location>
        <begin position="22"/>
        <end position="195"/>
    </location>
</feature>
<sequence>MKKITLTCTALVALFAANVGAAGSTNYATTAGAGSKATATVHFTGEIVASTCVVNSANPTNTNVVLPQVTNQLFGGAGSTTGDTQFTLQFTGCSGATGAHSYVVVFTGKNPGSNTTLLEATRTTGAATDVGIEVDNKGNSGKALDFSASQNEVSLTPNQNGDAHIDLVAKYQQIGATLPAAGTITADMNYTVIYK</sequence>
<dbReference type="InterPro" id="IPR008966">
    <property type="entry name" value="Adhesion_dom_sf"/>
</dbReference>
<evidence type="ECO:0000256" key="4">
    <source>
        <dbReference type="ARBA" id="ARBA00023263"/>
    </source>
</evidence>
<dbReference type="SUPFAM" id="SSF49401">
    <property type="entry name" value="Bacterial adhesins"/>
    <property type="match status" value="1"/>
</dbReference>
<dbReference type="PANTHER" id="PTHR33420:SF3">
    <property type="entry name" value="FIMBRIAL SUBUNIT ELFA"/>
    <property type="match status" value="1"/>
</dbReference>
<dbReference type="Gene3D" id="2.60.40.1090">
    <property type="entry name" value="Fimbrial-type adhesion domain"/>
    <property type="match status" value="1"/>
</dbReference>
<evidence type="ECO:0000256" key="2">
    <source>
        <dbReference type="ARBA" id="ARBA00006671"/>
    </source>
</evidence>
<dbReference type="PANTHER" id="PTHR33420">
    <property type="entry name" value="FIMBRIAL SUBUNIT ELFA-RELATED"/>
    <property type="match status" value="1"/>
</dbReference>
<dbReference type="InterPro" id="IPR000259">
    <property type="entry name" value="Adhesion_dom_fimbrial"/>
</dbReference>
<keyword evidence="4" id="KW-0281">Fimbrium</keyword>
<organism evidence="7">
    <name type="scientific">uncultured Citrobacter sp</name>
    <dbReference type="NCBI Taxonomy" id="200446"/>
    <lineage>
        <taxon>Bacteria</taxon>
        <taxon>Pseudomonadati</taxon>
        <taxon>Pseudomonadota</taxon>
        <taxon>Gammaproteobacteria</taxon>
        <taxon>Enterobacterales</taxon>
        <taxon>Enterobacteriaceae</taxon>
        <taxon>Citrobacter</taxon>
        <taxon>environmental samples</taxon>
    </lineage>
</organism>
<evidence type="ECO:0000313" key="8">
    <source>
        <dbReference type="EMBL" id="SBV67272.1"/>
    </source>
</evidence>
<protein>
    <submittedName>
        <fullName evidence="7">F17 fimbrial protein</fullName>
    </submittedName>
</protein>
<evidence type="ECO:0000256" key="1">
    <source>
        <dbReference type="ARBA" id="ARBA00004561"/>
    </source>
</evidence>
<reference evidence="7" key="1">
    <citation type="submission" date="2016-04" db="EMBL/GenBank/DDBJ databases">
        <authorList>
            <person name="Evans L.H."/>
            <person name="Alamgir A."/>
            <person name="Owens N."/>
            <person name="Weber N.D."/>
            <person name="Virtaneva K."/>
            <person name="Barbian K."/>
            <person name="Babar A."/>
            <person name="Rosenke K."/>
        </authorList>
    </citation>
    <scope>NUCLEOTIDE SEQUENCE</scope>
    <source>
        <strain evidence="8">86-2</strain>
        <strain evidence="7">92-3</strain>
    </source>
</reference>
<dbReference type="RefSeq" id="WP_046670401.1">
    <property type="nucleotide sequence ID" value="NZ_LT598671.1"/>
</dbReference>
<dbReference type="InterPro" id="IPR036937">
    <property type="entry name" value="Adhesion_dom_fimbrial_sf"/>
</dbReference>
<feature type="signal peptide" evidence="5">
    <location>
        <begin position="1"/>
        <end position="21"/>
    </location>
</feature>
<accession>A0A212I7M4</accession>
<dbReference type="GO" id="GO:0043709">
    <property type="term" value="P:cell adhesion involved in single-species biofilm formation"/>
    <property type="evidence" value="ECO:0007669"/>
    <property type="project" value="TreeGrafter"/>
</dbReference>
<dbReference type="EMBL" id="FLUA01000053">
    <property type="protein sequence ID" value="SBV67272.1"/>
    <property type="molecule type" value="Genomic_DNA"/>
</dbReference>
<dbReference type="EMBL" id="FLUB01000013">
    <property type="protein sequence ID" value="SBV62777.1"/>
    <property type="molecule type" value="Genomic_DNA"/>
</dbReference>
<dbReference type="InterPro" id="IPR050263">
    <property type="entry name" value="Bact_Fimbrial_Adh_Pro"/>
</dbReference>
<dbReference type="GO" id="GO:0009289">
    <property type="term" value="C:pilus"/>
    <property type="evidence" value="ECO:0007669"/>
    <property type="project" value="UniProtKB-SubCell"/>
</dbReference>
<dbReference type="AlphaFoldDB" id="A0A212I7M4"/>
<evidence type="ECO:0000259" key="6">
    <source>
        <dbReference type="Pfam" id="PF00419"/>
    </source>
</evidence>
<feature type="domain" description="Fimbrial-type adhesion" evidence="6">
    <location>
        <begin position="41"/>
        <end position="195"/>
    </location>
</feature>
<name>A0A212I7M4_9ENTR</name>
<evidence type="ECO:0000313" key="7">
    <source>
        <dbReference type="EMBL" id="SBV62777.1"/>
    </source>
</evidence>
<dbReference type="Pfam" id="PF00419">
    <property type="entry name" value="Fimbrial"/>
    <property type="match status" value="1"/>
</dbReference>
<evidence type="ECO:0000256" key="3">
    <source>
        <dbReference type="ARBA" id="ARBA00022729"/>
    </source>
</evidence>
<comment type="subcellular location">
    <subcellularLocation>
        <location evidence="1">Fimbrium</location>
    </subcellularLocation>
</comment>
<gene>
    <name evidence="8" type="ORF">KL86CIT2_530062</name>
    <name evidence="7" type="ORF">KM92CIT3_200317</name>
</gene>
<keyword evidence="3 5" id="KW-0732">Signal</keyword>
<evidence type="ECO:0000256" key="5">
    <source>
        <dbReference type="SAM" id="SignalP"/>
    </source>
</evidence>
<proteinExistence type="inferred from homology"/>
<comment type="similarity">
    <text evidence="2">Belongs to the fimbrial protein family.</text>
</comment>